<evidence type="ECO:0000313" key="2">
    <source>
        <dbReference type="EMBL" id="KAB5594681.1"/>
    </source>
</evidence>
<dbReference type="Proteomes" id="UP000383932">
    <property type="component" value="Unassembled WGS sequence"/>
</dbReference>
<accession>A0A5N5QSY1</accession>
<reference evidence="2 3" key="1">
    <citation type="journal article" date="2019" name="Fungal Biol. Biotechnol.">
        <title>Draft genome sequence of fastidious pathogen Ceratobasidium theobromae, which causes vascular-streak dieback in Theobroma cacao.</title>
        <authorList>
            <person name="Ali S.S."/>
            <person name="Asman A."/>
            <person name="Shao J."/>
            <person name="Firmansyah A.P."/>
            <person name="Susilo A.W."/>
            <person name="Rosmana A."/>
            <person name="McMahon P."/>
            <person name="Junaid M."/>
            <person name="Guest D."/>
            <person name="Kheng T.Y."/>
            <person name="Meinhardt L.W."/>
            <person name="Bailey B.A."/>
        </authorList>
    </citation>
    <scope>NUCLEOTIDE SEQUENCE [LARGE SCALE GENOMIC DNA]</scope>
    <source>
        <strain evidence="2 3">CT2</strain>
    </source>
</reference>
<name>A0A5N5QSY1_9AGAM</name>
<evidence type="ECO:0000313" key="3">
    <source>
        <dbReference type="Proteomes" id="UP000383932"/>
    </source>
</evidence>
<keyword evidence="3" id="KW-1185">Reference proteome</keyword>
<proteinExistence type="predicted"/>
<protein>
    <submittedName>
        <fullName evidence="2">Uncharacterized protein</fullName>
    </submittedName>
</protein>
<gene>
    <name evidence="2" type="ORF">CTheo_1828</name>
</gene>
<organism evidence="2 3">
    <name type="scientific">Ceratobasidium theobromae</name>
    <dbReference type="NCBI Taxonomy" id="1582974"/>
    <lineage>
        <taxon>Eukaryota</taxon>
        <taxon>Fungi</taxon>
        <taxon>Dikarya</taxon>
        <taxon>Basidiomycota</taxon>
        <taxon>Agaricomycotina</taxon>
        <taxon>Agaricomycetes</taxon>
        <taxon>Cantharellales</taxon>
        <taxon>Ceratobasidiaceae</taxon>
        <taxon>Ceratobasidium</taxon>
    </lineage>
</organism>
<sequence length="220" mass="25383">MNIQFPGEIAEVDDQSNETQQGEPRRPQLNLAPFIVPRHPISIRELCHLIIRYKTLANSYIQSLVHTLDIDVGLSNLTIVLRLPHQAQPFDIKLRLPIESSEELFWLYVDPSIVSFIPHSPSMTQEKREVVFDIKPTLLFFHRALELFLEKSGPMEHMDGYVFCSLVIDVLQTKVFPEEAFPKQAEEASRLRQNITDNFCPQVRYFLPPQNKILSTRGSS</sequence>
<feature type="region of interest" description="Disordered" evidence="1">
    <location>
        <begin position="1"/>
        <end position="27"/>
    </location>
</feature>
<dbReference type="AlphaFoldDB" id="A0A5N5QSY1"/>
<dbReference type="EMBL" id="SSOP01000017">
    <property type="protein sequence ID" value="KAB5594681.1"/>
    <property type="molecule type" value="Genomic_DNA"/>
</dbReference>
<comment type="caution">
    <text evidence="2">The sequence shown here is derived from an EMBL/GenBank/DDBJ whole genome shotgun (WGS) entry which is preliminary data.</text>
</comment>
<evidence type="ECO:0000256" key="1">
    <source>
        <dbReference type="SAM" id="MobiDB-lite"/>
    </source>
</evidence>